<dbReference type="AlphaFoldDB" id="A0AA87ZSW2"/>
<feature type="chain" id="PRO_5041644126" description="Thaumatin-like protein" evidence="3">
    <location>
        <begin position="28"/>
        <end position="424"/>
    </location>
</feature>
<evidence type="ECO:0000256" key="3">
    <source>
        <dbReference type="SAM" id="SignalP"/>
    </source>
</evidence>
<keyword evidence="2" id="KW-1133">Transmembrane helix</keyword>
<dbReference type="SUPFAM" id="SSF49870">
    <property type="entry name" value="Osmotin, thaumatin-like protein"/>
    <property type="match status" value="1"/>
</dbReference>
<accession>A0AA87ZSW2</accession>
<reference evidence="4" key="1">
    <citation type="submission" date="2023-07" db="EMBL/GenBank/DDBJ databases">
        <title>draft genome sequence of fig (Ficus carica).</title>
        <authorList>
            <person name="Takahashi T."/>
            <person name="Nishimura K."/>
        </authorList>
    </citation>
    <scope>NUCLEOTIDE SEQUENCE</scope>
</reference>
<keyword evidence="2" id="KW-0472">Membrane</keyword>
<dbReference type="SMART" id="SM00205">
    <property type="entry name" value="THN"/>
    <property type="match status" value="1"/>
</dbReference>
<keyword evidence="5" id="KW-1185">Reference proteome</keyword>
<dbReference type="PROSITE" id="PS51367">
    <property type="entry name" value="THAUMATIN_2"/>
    <property type="match status" value="1"/>
</dbReference>
<evidence type="ECO:0000256" key="1">
    <source>
        <dbReference type="ARBA" id="ARBA00010607"/>
    </source>
</evidence>
<dbReference type="EMBL" id="BTGU01000002">
    <property type="protein sequence ID" value="GMN28986.1"/>
    <property type="molecule type" value="Genomic_DNA"/>
</dbReference>
<protein>
    <recommendedName>
        <fullName evidence="6">Thaumatin-like protein</fullName>
    </recommendedName>
</protein>
<organism evidence="4 5">
    <name type="scientific">Ficus carica</name>
    <name type="common">Common fig</name>
    <dbReference type="NCBI Taxonomy" id="3494"/>
    <lineage>
        <taxon>Eukaryota</taxon>
        <taxon>Viridiplantae</taxon>
        <taxon>Streptophyta</taxon>
        <taxon>Embryophyta</taxon>
        <taxon>Tracheophyta</taxon>
        <taxon>Spermatophyta</taxon>
        <taxon>Magnoliopsida</taxon>
        <taxon>eudicotyledons</taxon>
        <taxon>Gunneridae</taxon>
        <taxon>Pentapetalae</taxon>
        <taxon>rosids</taxon>
        <taxon>fabids</taxon>
        <taxon>Rosales</taxon>
        <taxon>Moraceae</taxon>
        <taxon>Ficeae</taxon>
        <taxon>Ficus</taxon>
    </lineage>
</organism>
<evidence type="ECO:0000313" key="5">
    <source>
        <dbReference type="Proteomes" id="UP001187192"/>
    </source>
</evidence>
<dbReference type="InterPro" id="IPR037176">
    <property type="entry name" value="Osmotin/thaumatin-like_sf"/>
</dbReference>
<dbReference type="PANTHER" id="PTHR31048">
    <property type="entry name" value="OS03G0233200 PROTEIN"/>
    <property type="match status" value="1"/>
</dbReference>
<comment type="similarity">
    <text evidence="1">Belongs to the thaumatin family.</text>
</comment>
<comment type="caution">
    <text evidence="4">The sequence shown here is derived from an EMBL/GenBank/DDBJ whole genome shotgun (WGS) entry which is preliminary data.</text>
</comment>
<evidence type="ECO:0000313" key="4">
    <source>
        <dbReference type="EMBL" id="GMN28986.1"/>
    </source>
</evidence>
<dbReference type="Proteomes" id="UP001187192">
    <property type="component" value="Unassembled WGS sequence"/>
</dbReference>
<sequence>MDAMAMRFAHVGVVFFLCLLHIPGTSSRLMITIRSSCADTIWPAIVSKPYSPELISVNMTGFELRTGESKTVSAPDNWAGTVWSRTHCKIDAARKFTCGTGDCGSYAVECPGGGGGGASVPAATTLANFTLNGGVGEYTYSVSLAKGFNLPVTVVPGGVESRSNSCRATGCVADLNKECPKEVQVVLGNNNSIIIGCNSACEAFKESQDHYCGRASTYSDHFKRFCPHAQAYENDKTSSTTFECSSPDYYDVHFCASSIPSTPPPPKLYRASSPDGYPGEEVLTDDSGTSTRPVLIKILIGIFGPLGAALLSYLGYARYCRNDDSNNCGPSFNISNCCSNIGYCCNCFISYRNSAPPVVPAPAPPPPAMGRDQHDSGVSMARAWVLGSIGVSIFLSLRQTLILLHLMRERVRRLPEILSLLILS</sequence>
<keyword evidence="2" id="KW-0812">Transmembrane</keyword>
<gene>
    <name evidence="4" type="ORF">TIFTF001_002259</name>
</gene>
<evidence type="ECO:0000256" key="2">
    <source>
        <dbReference type="SAM" id="Phobius"/>
    </source>
</evidence>
<dbReference type="Pfam" id="PF00314">
    <property type="entry name" value="Thaumatin"/>
    <property type="match status" value="1"/>
</dbReference>
<dbReference type="Gene3D" id="2.60.110.10">
    <property type="entry name" value="Thaumatin"/>
    <property type="match status" value="1"/>
</dbReference>
<proteinExistence type="inferred from homology"/>
<keyword evidence="3" id="KW-0732">Signal</keyword>
<evidence type="ECO:0008006" key="6">
    <source>
        <dbReference type="Google" id="ProtNLM"/>
    </source>
</evidence>
<dbReference type="InterPro" id="IPR001938">
    <property type="entry name" value="Thaumatin"/>
</dbReference>
<name>A0AA87ZSW2_FICCA</name>
<feature type="transmembrane region" description="Helical" evidence="2">
    <location>
        <begin position="383"/>
        <end position="404"/>
    </location>
</feature>
<feature type="signal peptide" evidence="3">
    <location>
        <begin position="1"/>
        <end position="27"/>
    </location>
</feature>